<dbReference type="GO" id="GO:0020037">
    <property type="term" value="F:heme binding"/>
    <property type="evidence" value="ECO:0007669"/>
    <property type="project" value="TreeGrafter"/>
</dbReference>
<sequence length="226" mass="25747">MILRRIRRWARGYNRDKRYSPIGVAFHWIVAGLVVFQLWWGWRAGRLPVGPDKLDAYQVHSAVGLVILVLMLLRTAWRTMMAPGPINDADKPGWQSAVAHITHYAFYAALILLPLSGWAMVSATASEQPLKFGGVLPWPLLPFQELSMHARWAIELWAEWLHFILVSILVLAIPAHVGAALWHHFHHRHDVLEGMLPGVTELEEDVRKALSHKPTRRRSRRASAHG</sequence>
<name>A0AB39KNM3_9CAUL</name>
<dbReference type="EMBL" id="CP158375">
    <property type="protein sequence ID" value="XDO95416.1"/>
    <property type="molecule type" value="Genomic_DNA"/>
</dbReference>
<feature type="domain" description="Cytochrome b561 bacterial/Ni-hydrogenase" evidence="14">
    <location>
        <begin position="18"/>
        <end position="198"/>
    </location>
</feature>
<keyword evidence="9 13" id="KW-1133">Transmembrane helix</keyword>
<evidence type="ECO:0000256" key="13">
    <source>
        <dbReference type="SAM" id="Phobius"/>
    </source>
</evidence>
<dbReference type="RefSeq" id="WP_369058265.1">
    <property type="nucleotide sequence ID" value="NZ_CP158375.1"/>
</dbReference>
<evidence type="ECO:0000256" key="3">
    <source>
        <dbReference type="ARBA" id="ARBA00022448"/>
    </source>
</evidence>
<keyword evidence="11 13" id="KW-0472">Membrane</keyword>
<dbReference type="InterPro" id="IPR052168">
    <property type="entry name" value="Cytochrome_b561_oxidase"/>
</dbReference>
<evidence type="ECO:0000256" key="8">
    <source>
        <dbReference type="ARBA" id="ARBA00022982"/>
    </source>
</evidence>
<accession>A0AB39KNM3</accession>
<evidence type="ECO:0000256" key="7">
    <source>
        <dbReference type="ARBA" id="ARBA00022723"/>
    </source>
</evidence>
<comment type="cofactor">
    <cofactor evidence="1">
        <name>heme b</name>
        <dbReference type="ChEBI" id="CHEBI:60344"/>
    </cofactor>
</comment>
<evidence type="ECO:0000256" key="6">
    <source>
        <dbReference type="ARBA" id="ARBA00022692"/>
    </source>
</evidence>
<evidence type="ECO:0000256" key="1">
    <source>
        <dbReference type="ARBA" id="ARBA00001970"/>
    </source>
</evidence>
<feature type="transmembrane region" description="Helical" evidence="13">
    <location>
        <begin position="57"/>
        <end position="77"/>
    </location>
</feature>
<comment type="similarity">
    <text evidence="12">Belongs to the cytochrome b561 family.</text>
</comment>
<feature type="transmembrane region" description="Helical" evidence="13">
    <location>
        <begin position="21"/>
        <end position="42"/>
    </location>
</feature>
<keyword evidence="7" id="KW-0479">Metal-binding</keyword>
<evidence type="ECO:0000256" key="9">
    <source>
        <dbReference type="ARBA" id="ARBA00022989"/>
    </source>
</evidence>
<dbReference type="PANTHER" id="PTHR30529:SF1">
    <property type="entry name" value="CYTOCHROME B561 HOMOLOG 2"/>
    <property type="match status" value="1"/>
</dbReference>
<dbReference type="InterPro" id="IPR011577">
    <property type="entry name" value="Cyt_b561_bac/Ni-Hgenase"/>
</dbReference>
<dbReference type="AlphaFoldDB" id="A0AB39KNM3"/>
<protein>
    <submittedName>
        <fullName evidence="15">Cytochrome b/b6 domain-containing protein</fullName>
    </submittedName>
</protein>
<gene>
    <name evidence="15" type="ORF">ABOZ73_11380</name>
</gene>
<feature type="transmembrane region" description="Helical" evidence="13">
    <location>
        <begin position="98"/>
        <end position="121"/>
    </location>
</feature>
<proteinExistence type="inferred from homology"/>
<dbReference type="GO" id="GO:0046872">
    <property type="term" value="F:metal ion binding"/>
    <property type="evidence" value="ECO:0007669"/>
    <property type="project" value="UniProtKB-KW"/>
</dbReference>
<dbReference type="GO" id="GO:0009055">
    <property type="term" value="F:electron transfer activity"/>
    <property type="evidence" value="ECO:0007669"/>
    <property type="project" value="InterPro"/>
</dbReference>
<dbReference type="SUPFAM" id="SSF81342">
    <property type="entry name" value="Transmembrane di-heme cytochromes"/>
    <property type="match status" value="1"/>
</dbReference>
<evidence type="ECO:0000313" key="15">
    <source>
        <dbReference type="EMBL" id="XDO95416.1"/>
    </source>
</evidence>
<evidence type="ECO:0000256" key="11">
    <source>
        <dbReference type="ARBA" id="ARBA00023136"/>
    </source>
</evidence>
<evidence type="ECO:0000256" key="2">
    <source>
        <dbReference type="ARBA" id="ARBA00004651"/>
    </source>
</evidence>
<keyword evidence="3" id="KW-0813">Transport</keyword>
<feature type="transmembrane region" description="Helical" evidence="13">
    <location>
        <begin position="160"/>
        <end position="182"/>
    </location>
</feature>
<dbReference type="Pfam" id="PF01292">
    <property type="entry name" value="Ni_hydr_CYTB"/>
    <property type="match status" value="1"/>
</dbReference>
<comment type="subcellular location">
    <subcellularLocation>
        <location evidence="2">Cell membrane</location>
        <topology evidence="2">Multi-pass membrane protein</topology>
    </subcellularLocation>
</comment>
<dbReference type="InterPro" id="IPR016174">
    <property type="entry name" value="Di-haem_cyt_TM"/>
</dbReference>
<reference evidence="15" key="1">
    <citation type="submission" date="2024-06" db="EMBL/GenBank/DDBJ databases">
        <title>Caulobacter inopinatus, sp. nov.</title>
        <authorList>
            <person name="Donachie S.P."/>
        </authorList>
    </citation>
    <scope>NUCLEOTIDE SEQUENCE</scope>
    <source>
        <strain evidence="15">73W</strain>
    </source>
</reference>
<dbReference type="GO" id="GO:0022904">
    <property type="term" value="P:respiratory electron transport chain"/>
    <property type="evidence" value="ECO:0007669"/>
    <property type="project" value="InterPro"/>
</dbReference>
<keyword evidence="5" id="KW-0349">Heme</keyword>
<organism evidence="15">
    <name type="scientific">Caulobacter sp. 73W</name>
    <dbReference type="NCBI Taxonomy" id="3161137"/>
    <lineage>
        <taxon>Bacteria</taxon>
        <taxon>Pseudomonadati</taxon>
        <taxon>Pseudomonadota</taxon>
        <taxon>Alphaproteobacteria</taxon>
        <taxon>Caulobacterales</taxon>
        <taxon>Caulobacteraceae</taxon>
        <taxon>Caulobacter</taxon>
    </lineage>
</organism>
<evidence type="ECO:0000256" key="12">
    <source>
        <dbReference type="ARBA" id="ARBA00037975"/>
    </source>
</evidence>
<keyword evidence="4" id="KW-1003">Cell membrane</keyword>
<keyword evidence="6 13" id="KW-0812">Transmembrane</keyword>
<dbReference type="PANTHER" id="PTHR30529">
    <property type="entry name" value="CYTOCHROME B561"/>
    <property type="match status" value="1"/>
</dbReference>
<keyword evidence="10" id="KW-0408">Iron</keyword>
<evidence type="ECO:0000256" key="4">
    <source>
        <dbReference type="ARBA" id="ARBA00022475"/>
    </source>
</evidence>
<keyword evidence="8" id="KW-0249">Electron transport</keyword>
<dbReference type="GO" id="GO:0005886">
    <property type="term" value="C:plasma membrane"/>
    <property type="evidence" value="ECO:0007669"/>
    <property type="project" value="UniProtKB-SubCell"/>
</dbReference>
<evidence type="ECO:0000259" key="14">
    <source>
        <dbReference type="Pfam" id="PF01292"/>
    </source>
</evidence>
<evidence type="ECO:0000256" key="10">
    <source>
        <dbReference type="ARBA" id="ARBA00023004"/>
    </source>
</evidence>
<evidence type="ECO:0000256" key="5">
    <source>
        <dbReference type="ARBA" id="ARBA00022617"/>
    </source>
</evidence>